<dbReference type="SUPFAM" id="SSF47175">
    <property type="entry name" value="Cytochromes"/>
    <property type="match status" value="1"/>
</dbReference>
<dbReference type="OrthoDB" id="8115790at2"/>
<dbReference type="InterPro" id="IPR010980">
    <property type="entry name" value="Cyt_c/b562"/>
</dbReference>
<dbReference type="GO" id="GO:0009055">
    <property type="term" value="F:electron transfer activity"/>
    <property type="evidence" value="ECO:0007669"/>
    <property type="project" value="InterPro"/>
</dbReference>
<dbReference type="Pfam" id="PF01322">
    <property type="entry name" value="Cytochrom_C_2"/>
    <property type="match status" value="1"/>
</dbReference>
<dbReference type="PROSITE" id="PS51009">
    <property type="entry name" value="CYTCII"/>
    <property type="match status" value="1"/>
</dbReference>
<organism evidence="2 3">
    <name type="scientific">Enhydrobacter aerosaccus</name>
    <dbReference type="NCBI Taxonomy" id="225324"/>
    <lineage>
        <taxon>Bacteria</taxon>
        <taxon>Pseudomonadati</taxon>
        <taxon>Pseudomonadota</taxon>
        <taxon>Alphaproteobacteria</taxon>
        <taxon>Hyphomicrobiales</taxon>
        <taxon>Enhydrobacter</taxon>
    </lineage>
</organism>
<dbReference type="EMBL" id="FUWJ01000008">
    <property type="protein sequence ID" value="SKA27446.1"/>
    <property type="molecule type" value="Genomic_DNA"/>
</dbReference>
<accession>A0A1T4SH13</accession>
<name>A0A1T4SH13_9HYPH</name>
<dbReference type="Proteomes" id="UP000190092">
    <property type="component" value="Unassembled WGS sequence"/>
</dbReference>
<dbReference type="STRING" id="225324.SAMN02745126_04651"/>
<evidence type="ECO:0000313" key="2">
    <source>
        <dbReference type="EMBL" id="SKA27446.1"/>
    </source>
</evidence>
<dbReference type="InterPro" id="IPR002321">
    <property type="entry name" value="Cyt_c_II"/>
</dbReference>
<keyword evidence="3" id="KW-1185">Reference proteome</keyword>
<feature type="chain" id="PRO_5013318501" evidence="1">
    <location>
        <begin position="30"/>
        <end position="153"/>
    </location>
</feature>
<sequence>MLRNTRWIGRTWPVLALAAVLFTPAALHAEAVEQLLIATMRSMAAAMTEIDKFGKAAGDQPLPVDSARKVVVLAKTIPGIFPPGSELEELPSKFDAPTTTWDDFERFLDAQKKLVVETSKLFAVVNGGDKEAIARQMTVTRQACAACHEKFRN</sequence>
<dbReference type="Gene3D" id="1.20.120.10">
    <property type="entry name" value="Cytochrome c/b562"/>
    <property type="match status" value="1"/>
</dbReference>
<gene>
    <name evidence="2" type="ORF">SAMN02745126_04651</name>
</gene>
<evidence type="ECO:0000256" key="1">
    <source>
        <dbReference type="SAM" id="SignalP"/>
    </source>
</evidence>
<dbReference type="GO" id="GO:0005506">
    <property type="term" value="F:iron ion binding"/>
    <property type="evidence" value="ECO:0007669"/>
    <property type="project" value="InterPro"/>
</dbReference>
<reference evidence="3" key="1">
    <citation type="submission" date="2017-02" db="EMBL/GenBank/DDBJ databases">
        <authorList>
            <person name="Varghese N."/>
            <person name="Submissions S."/>
        </authorList>
    </citation>
    <scope>NUCLEOTIDE SEQUENCE [LARGE SCALE GENOMIC DNA]</scope>
    <source>
        <strain evidence="3">ATCC 27094</strain>
    </source>
</reference>
<protein>
    <submittedName>
        <fullName evidence="2">Cytochrome c556</fullName>
    </submittedName>
</protein>
<dbReference type="GO" id="GO:0022900">
    <property type="term" value="P:electron transport chain"/>
    <property type="evidence" value="ECO:0007669"/>
    <property type="project" value="InterPro"/>
</dbReference>
<proteinExistence type="predicted"/>
<dbReference type="GO" id="GO:0020037">
    <property type="term" value="F:heme binding"/>
    <property type="evidence" value="ECO:0007669"/>
    <property type="project" value="InterPro"/>
</dbReference>
<evidence type="ECO:0000313" key="3">
    <source>
        <dbReference type="Proteomes" id="UP000190092"/>
    </source>
</evidence>
<feature type="signal peptide" evidence="1">
    <location>
        <begin position="1"/>
        <end position="29"/>
    </location>
</feature>
<keyword evidence="1" id="KW-0732">Signal</keyword>
<dbReference type="AlphaFoldDB" id="A0A1T4SH13"/>